<feature type="transmembrane region" description="Helical" evidence="1">
    <location>
        <begin position="12"/>
        <end position="32"/>
    </location>
</feature>
<evidence type="ECO:0000256" key="1">
    <source>
        <dbReference type="SAM" id="Phobius"/>
    </source>
</evidence>
<gene>
    <name evidence="2" type="ORF">PUV54_10650</name>
</gene>
<sequence>MSEKLNSKLPVWFWVVAGFALVWNIIGVGSYISTVTMSEETLAAMPEAERALMEGFPSWALSAFAIAVFAGVAGCVLLLLRKQLATPVFGLSLAAIVVQMGWWVFLAGSLAVYGIGAAFMPALVTIVAAFLLWFSMSSSSKGWLN</sequence>
<dbReference type="Proteomes" id="UP001214043">
    <property type="component" value="Chromosome"/>
</dbReference>
<protein>
    <recommendedName>
        <fullName evidence="4">Sugar transporter</fullName>
    </recommendedName>
</protein>
<evidence type="ECO:0008006" key="4">
    <source>
        <dbReference type="Google" id="ProtNLM"/>
    </source>
</evidence>
<dbReference type="KEGG" id="hfl:PUV54_10650"/>
<feature type="transmembrane region" description="Helical" evidence="1">
    <location>
        <begin position="87"/>
        <end position="105"/>
    </location>
</feature>
<dbReference type="RefSeq" id="WP_274492219.1">
    <property type="nucleotide sequence ID" value="NZ_CP118166.1"/>
</dbReference>
<name>A0AAF0CG82_9PROT</name>
<feature type="transmembrane region" description="Helical" evidence="1">
    <location>
        <begin position="111"/>
        <end position="134"/>
    </location>
</feature>
<accession>A0AAF0CG82</accession>
<keyword evidence="3" id="KW-1185">Reference proteome</keyword>
<dbReference type="AlphaFoldDB" id="A0AAF0CG82"/>
<organism evidence="2 3">
    <name type="scientific">Hyphococcus flavus</name>
    <dbReference type="NCBI Taxonomy" id="1866326"/>
    <lineage>
        <taxon>Bacteria</taxon>
        <taxon>Pseudomonadati</taxon>
        <taxon>Pseudomonadota</taxon>
        <taxon>Alphaproteobacteria</taxon>
        <taxon>Parvularculales</taxon>
        <taxon>Parvularculaceae</taxon>
        <taxon>Hyphococcus</taxon>
    </lineage>
</organism>
<reference evidence="2" key="1">
    <citation type="submission" date="2023-02" db="EMBL/GenBank/DDBJ databases">
        <title>Genome sequence of Hyphococcus flavus.</title>
        <authorList>
            <person name="Rong J.-C."/>
            <person name="Zhao Q."/>
            <person name="Yi M."/>
            <person name="Wu J.-Y."/>
        </authorList>
    </citation>
    <scope>NUCLEOTIDE SEQUENCE</scope>
    <source>
        <strain evidence="2">MCCC 1K03223</strain>
    </source>
</reference>
<proteinExistence type="predicted"/>
<keyword evidence="1" id="KW-1133">Transmembrane helix</keyword>
<dbReference type="EMBL" id="CP118166">
    <property type="protein sequence ID" value="WDI30417.1"/>
    <property type="molecule type" value="Genomic_DNA"/>
</dbReference>
<keyword evidence="1" id="KW-0812">Transmembrane</keyword>
<feature type="transmembrane region" description="Helical" evidence="1">
    <location>
        <begin position="59"/>
        <end position="80"/>
    </location>
</feature>
<keyword evidence="1" id="KW-0472">Membrane</keyword>
<evidence type="ECO:0000313" key="3">
    <source>
        <dbReference type="Proteomes" id="UP001214043"/>
    </source>
</evidence>
<evidence type="ECO:0000313" key="2">
    <source>
        <dbReference type="EMBL" id="WDI30417.1"/>
    </source>
</evidence>